<feature type="transmembrane region" description="Helical" evidence="6">
    <location>
        <begin position="48"/>
        <end position="66"/>
    </location>
</feature>
<keyword evidence="4 6" id="KW-1133">Transmembrane helix</keyword>
<feature type="transmembrane region" description="Helical" evidence="6">
    <location>
        <begin position="290"/>
        <end position="317"/>
    </location>
</feature>
<feature type="transmembrane region" description="Helical" evidence="6">
    <location>
        <begin position="161"/>
        <end position="182"/>
    </location>
</feature>
<feature type="transmembrane region" description="Helical" evidence="6">
    <location>
        <begin position="7"/>
        <end position="28"/>
    </location>
</feature>
<dbReference type="PANTHER" id="PTHR39087">
    <property type="entry name" value="UPF0104 MEMBRANE PROTEIN MJ1595"/>
    <property type="match status" value="1"/>
</dbReference>
<protein>
    <submittedName>
        <fullName evidence="7">Flippase-like domain-containing protein</fullName>
    </submittedName>
</protein>
<evidence type="ECO:0000256" key="5">
    <source>
        <dbReference type="ARBA" id="ARBA00023136"/>
    </source>
</evidence>
<feature type="transmembrane region" description="Helical" evidence="6">
    <location>
        <begin position="130"/>
        <end position="149"/>
    </location>
</feature>
<evidence type="ECO:0000256" key="2">
    <source>
        <dbReference type="ARBA" id="ARBA00022475"/>
    </source>
</evidence>
<keyword evidence="8" id="KW-1185">Reference proteome</keyword>
<dbReference type="Pfam" id="PF03706">
    <property type="entry name" value="LPG_synthase_TM"/>
    <property type="match status" value="1"/>
</dbReference>
<comment type="subcellular location">
    <subcellularLocation>
        <location evidence="1">Cell membrane</location>
        <topology evidence="1">Multi-pass membrane protein</topology>
    </subcellularLocation>
</comment>
<dbReference type="GO" id="GO:0005886">
    <property type="term" value="C:plasma membrane"/>
    <property type="evidence" value="ECO:0007669"/>
    <property type="project" value="UniProtKB-SubCell"/>
</dbReference>
<organism evidence="7 8">
    <name type="scientific">Flavobacterium humi</name>
    <dbReference type="NCBI Taxonomy" id="2562683"/>
    <lineage>
        <taxon>Bacteria</taxon>
        <taxon>Pseudomonadati</taxon>
        <taxon>Bacteroidota</taxon>
        <taxon>Flavobacteriia</taxon>
        <taxon>Flavobacteriales</taxon>
        <taxon>Flavobacteriaceae</taxon>
        <taxon>Flavobacterium</taxon>
    </lineage>
</organism>
<comment type="caution">
    <text evidence="7">The sequence shown here is derived from an EMBL/GenBank/DDBJ whole genome shotgun (WGS) entry which is preliminary data.</text>
</comment>
<feature type="transmembrane region" description="Helical" evidence="6">
    <location>
        <begin position="216"/>
        <end position="238"/>
    </location>
</feature>
<sequence>MVKNKASSYLGVIIPLTLGALLTVYLYFSFTPEQTETIKKHFLTANYSYVGMALFIAFLGYAFRAYRWKYTLAEIGSHPGFLINFLAVSIGYFVNLGIPRSGEVSRAMILKKYRDVPFDKAFGTIIAERIVDFAVLLLLITASVVLEFSTLKTFLLTNIPINLLIVLGCLGFAGLLTLFYLYNFSQWKYILLVKSKINGLKEGILSVRNMPDKLPFLAYTVLIWASYIAMFYLTVCSLDATKNISLGTTIVAFVIGGLVMTFTNGGFGFFPPLIGNILFLYHIPKEAGQALGWIIWTSQFLITVFLGLLSFLVLPIVGQKK</sequence>
<dbReference type="Proteomes" id="UP000297407">
    <property type="component" value="Unassembled WGS sequence"/>
</dbReference>
<gene>
    <name evidence="7" type="ORF">E4635_10270</name>
</gene>
<accession>A0A4Z0L6F4</accession>
<dbReference type="NCBIfam" id="TIGR00374">
    <property type="entry name" value="flippase-like domain"/>
    <property type="match status" value="1"/>
</dbReference>
<dbReference type="PANTHER" id="PTHR39087:SF2">
    <property type="entry name" value="UPF0104 MEMBRANE PROTEIN MJ1595"/>
    <property type="match status" value="1"/>
</dbReference>
<feature type="transmembrane region" description="Helical" evidence="6">
    <location>
        <begin position="250"/>
        <end position="270"/>
    </location>
</feature>
<keyword evidence="5 6" id="KW-0472">Membrane</keyword>
<keyword evidence="2" id="KW-1003">Cell membrane</keyword>
<evidence type="ECO:0000256" key="3">
    <source>
        <dbReference type="ARBA" id="ARBA00022692"/>
    </source>
</evidence>
<evidence type="ECO:0000256" key="1">
    <source>
        <dbReference type="ARBA" id="ARBA00004651"/>
    </source>
</evidence>
<dbReference type="InterPro" id="IPR022791">
    <property type="entry name" value="L-PG_synthase/AglD"/>
</dbReference>
<reference evidence="7 8" key="1">
    <citation type="submission" date="2019-04" db="EMBL/GenBank/DDBJ databases">
        <title>Flavobacterium sp. strain DS2-A Genome sequencing and assembly.</title>
        <authorList>
            <person name="Kim I."/>
        </authorList>
    </citation>
    <scope>NUCLEOTIDE SEQUENCE [LARGE SCALE GENOMIC DNA]</scope>
    <source>
        <strain evidence="7 8">DS2-A</strain>
    </source>
</reference>
<name>A0A4Z0L6F4_9FLAO</name>
<dbReference type="AlphaFoldDB" id="A0A4Z0L6F4"/>
<proteinExistence type="predicted"/>
<dbReference type="EMBL" id="SRLH01000005">
    <property type="protein sequence ID" value="TGD57567.1"/>
    <property type="molecule type" value="Genomic_DNA"/>
</dbReference>
<evidence type="ECO:0000256" key="6">
    <source>
        <dbReference type="SAM" id="Phobius"/>
    </source>
</evidence>
<evidence type="ECO:0000313" key="7">
    <source>
        <dbReference type="EMBL" id="TGD57567.1"/>
    </source>
</evidence>
<evidence type="ECO:0000256" key="4">
    <source>
        <dbReference type="ARBA" id="ARBA00022989"/>
    </source>
</evidence>
<keyword evidence="3 6" id="KW-0812">Transmembrane</keyword>
<feature type="transmembrane region" description="Helical" evidence="6">
    <location>
        <begin position="78"/>
        <end position="98"/>
    </location>
</feature>
<dbReference type="OrthoDB" id="9812094at2"/>
<evidence type="ECO:0000313" key="8">
    <source>
        <dbReference type="Proteomes" id="UP000297407"/>
    </source>
</evidence>